<evidence type="ECO:0000313" key="4">
    <source>
        <dbReference type="EMBL" id="MCZ3667826.1"/>
    </source>
</evidence>
<reference evidence="4" key="1">
    <citation type="submission" date="2022-01" db="EMBL/GenBank/DDBJ databases">
        <title>VMRC isolate genome collection.</title>
        <authorList>
            <person name="France M."/>
            <person name="Rutt L."/>
            <person name="Humphrys M."/>
            <person name="Ravel J."/>
        </authorList>
    </citation>
    <scope>NUCLEOTIDE SEQUENCE</scope>
    <source>
        <strain evidence="4">C0048A1</strain>
    </source>
</reference>
<keyword evidence="4" id="KW-0378">Hydrolase</keyword>
<accession>A0AAW5WTF8</accession>
<sequence>MLNYLDSRNLSKIWWLSAVTIIIGALLGTDSTLPGVLPYFAFIFFGGISLYLQYGRGILAAILEKPKKGSWKLVIPVLIISYVIAFIFLGIGNLLGNQPVTNGATGSGPVATQLIRLFWICISLIGEEIITAALTLPFVSLLMKRVNKRQAWIYGAIICSLLFGMLHFRAYDWNLYQMLVPIGLGRLPFTWLWVKSDSLWPAVITHILYDVLIFLPAILFGI</sequence>
<dbReference type="GO" id="GO:0080120">
    <property type="term" value="P:CAAX-box protein maturation"/>
    <property type="evidence" value="ECO:0007669"/>
    <property type="project" value="UniProtKB-ARBA"/>
</dbReference>
<dbReference type="GO" id="GO:0004175">
    <property type="term" value="F:endopeptidase activity"/>
    <property type="evidence" value="ECO:0007669"/>
    <property type="project" value="UniProtKB-ARBA"/>
</dbReference>
<dbReference type="Pfam" id="PF02517">
    <property type="entry name" value="Rce1-like"/>
    <property type="match status" value="1"/>
</dbReference>
<dbReference type="RefSeq" id="WP_269296028.1">
    <property type="nucleotide sequence ID" value="NZ_CAUPFI010000038.1"/>
</dbReference>
<keyword evidence="2" id="KW-1133">Transmembrane helix</keyword>
<name>A0AAW5WTF8_9LACO</name>
<feature type="transmembrane region" description="Helical" evidence="2">
    <location>
        <begin position="151"/>
        <end position="171"/>
    </location>
</feature>
<organism evidence="4 5">
    <name type="scientific">Limosilactobacillus vaginalis</name>
    <dbReference type="NCBI Taxonomy" id="1633"/>
    <lineage>
        <taxon>Bacteria</taxon>
        <taxon>Bacillati</taxon>
        <taxon>Bacillota</taxon>
        <taxon>Bacilli</taxon>
        <taxon>Lactobacillales</taxon>
        <taxon>Lactobacillaceae</taxon>
        <taxon>Limosilactobacillus</taxon>
    </lineage>
</organism>
<feature type="transmembrane region" description="Helical" evidence="2">
    <location>
        <begin position="35"/>
        <end position="52"/>
    </location>
</feature>
<evidence type="ECO:0000256" key="1">
    <source>
        <dbReference type="ARBA" id="ARBA00009067"/>
    </source>
</evidence>
<dbReference type="GO" id="GO:0006508">
    <property type="term" value="P:proteolysis"/>
    <property type="evidence" value="ECO:0007669"/>
    <property type="project" value="UniProtKB-KW"/>
</dbReference>
<evidence type="ECO:0000313" key="5">
    <source>
        <dbReference type="Proteomes" id="UP001212401"/>
    </source>
</evidence>
<comment type="similarity">
    <text evidence="1">Belongs to the UPF0177 family.</text>
</comment>
<dbReference type="EC" id="3.4.-.-" evidence="4"/>
<dbReference type="AlphaFoldDB" id="A0AAW5WTF8"/>
<dbReference type="EMBL" id="JAKHPH010000013">
    <property type="protein sequence ID" value="MCZ3667826.1"/>
    <property type="molecule type" value="Genomic_DNA"/>
</dbReference>
<feature type="domain" description="CAAX prenyl protease 2/Lysostaphin resistance protein A-like" evidence="3">
    <location>
        <begin position="117"/>
        <end position="211"/>
    </location>
</feature>
<protein>
    <submittedName>
        <fullName evidence="4">CPBP family glutamic-type intramembrane protease</fullName>
        <ecNumber evidence="4">3.4.-.-</ecNumber>
    </submittedName>
</protein>
<gene>
    <name evidence="4" type="ORF">L2724_05965</name>
</gene>
<feature type="transmembrane region" description="Helical" evidence="2">
    <location>
        <begin position="199"/>
        <end position="220"/>
    </location>
</feature>
<keyword evidence="2" id="KW-0812">Transmembrane</keyword>
<dbReference type="Proteomes" id="UP001212401">
    <property type="component" value="Unassembled WGS sequence"/>
</dbReference>
<dbReference type="InterPro" id="IPR003675">
    <property type="entry name" value="Rce1/LyrA-like_dom"/>
</dbReference>
<keyword evidence="2" id="KW-0472">Membrane</keyword>
<evidence type="ECO:0000259" key="3">
    <source>
        <dbReference type="Pfam" id="PF02517"/>
    </source>
</evidence>
<comment type="caution">
    <text evidence="4">The sequence shown here is derived from an EMBL/GenBank/DDBJ whole genome shotgun (WGS) entry which is preliminary data.</text>
</comment>
<feature type="transmembrane region" description="Helical" evidence="2">
    <location>
        <begin position="12"/>
        <end position="29"/>
    </location>
</feature>
<feature type="transmembrane region" description="Helical" evidence="2">
    <location>
        <begin position="115"/>
        <end position="139"/>
    </location>
</feature>
<keyword evidence="4" id="KW-0645">Protease</keyword>
<feature type="transmembrane region" description="Helical" evidence="2">
    <location>
        <begin position="73"/>
        <end position="95"/>
    </location>
</feature>
<proteinExistence type="inferred from homology"/>
<evidence type="ECO:0000256" key="2">
    <source>
        <dbReference type="SAM" id="Phobius"/>
    </source>
</evidence>